<dbReference type="EMBL" id="GBRH01244524">
    <property type="protein sequence ID" value="JAD53371.1"/>
    <property type="molecule type" value="Transcribed_RNA"/>
</dbReference>
<reference evidence="1" key="2">
    <citation type="journal article" date="2015" name="Data Brief">
        <title>Shoot transcriptome of the giant reed, Arundo donax.</title>
        <authorList>
            <person name="Barrero R.A."/>
            <person name="Guerrero F.D."/>
            <person name="Moolhuijzen P."/>
            <person name="Goolsby J.A."/>
            <person name="Tidwell J."/>
            <person name="Bellgard S.E."/>
            <person name="Bellgard M.I."/>
        </authorList>
    </citation>
    <scope>NUCLEOTIDE SEQUENCE</scope>
    <source>
        <tissue evidence="1">Shoot tissue taken approximately 20 cm above the soil surface</tissue>
    </source>
</reference>
<dbReference type="AlphaFoldDB" id="A0A0A9AQE9"/>
<sequence length="81" mass="9109">MRPLLFDFDPSKQNPSSVTTLTCEVLLMLATSFMNSSRVDLARVEHHHCNLTAIWEAAFVHCAIAALAQLVSERFGHLFHL</sequence>
<reference evidence="1" key="1">
    <citation type="submission" date="2014-09" db="EMBL/GenBank/DDBJ databases">
        <authorList>
            <person name="Magalhaes I.L.F."/>
            <person name="Oliveira U."/>
            <person name="Santos F.R."/>
            <person name="Vidigal T.H.D.A."/>
            <person name="Brescovit A.D."/>
            <person name="Santos A.J."/>
        </authorList>
    </citation>
    <scope>NUCLEOTIDE SEQUENCE</scope>
    <source>
        <tissue evidence="1">Shoot tissue taken approximately 20 cm above the soil surface</tissue>
    </source>
</reference>
<proteinExistence type="predicted"/>
<protein>
    <submittedName>
        <fullName evidence="1">Uncharacterized protein</fullName>
    </submittedName>
</protein>
<accession>A0A0A9AQE9</accession>
<organism evidence="1">
    <name type="scientific">Arundo donax</name>
    <name type="common">Giant reed</name>
    <name type="synonym">Donax arundinaceus</name>
    <dbReference type="NCBI Taxonomy" id="35708"/>
    <lineage>
        <taxon>Eukaryota</taxon>
        <taxon>Viridiplantae</taxon>
        <taxon>Streptophyta</taxon>
        <taxon>Embryophyta</taxon>
        <taxon>Tracheophyta</taxon>
        <taxon>Spermatophyta</taxon>
        <taxon>Magnoliopsida</taxon>
        <taxon>Liliopsida</taxon>
        <taxon>Poales</taxon>
        <taxon>Poaceae</taxon>
        <taxon>PACMAD clade</taxon>
        <taxon>Arundinoideae</taxon>
        <taxon>Arundineae</taxon>
        <taxon>Arundo</taxon>
    </lineage>
</organism>
<name>A0A0A9AQE9_ARUDO</name>
<evidence type="ECO:0000313" key="1">
    <source>
        <dbReference type="EMBL" id="JAD53371.1"/>
    </source>
</evidence>